<evidence type="ECO:0000256" key="1">
    <source>
        <dbReference type="SAM" id="MobiDB-lite"/>
    </source>
</evidence>
<feature type="region of interest" description="Disordered" evidence="1">
    <location>
        <begin position="1335"/>
        <end position="1387"/>
    </location>
</feature>
<comment type="caution">
    <text evidence="2">The sequence shown here is derived from an EMBL/GenBank/DDBJ whole genome shotgun (WGS) entry which is preliminary data.</text>
</comment>
<feature type="region of interest" description="Disordered" evidence="1">
    <location>
        <begin position="1412"/>
        <end position="1443"/>
    </location>
</feature>
<protein>
    <recommendedName>
        <fullName evidence="4">Virilizer N-terminal domain-containing protein</fullName>
    </recommendedName>
</protein>
<feature type="compositionally biased region" description="Basic and acidic residues" evidence="1">
    <location>
        <begin position="1371"/>
        <end position="1382"/>
    </location>
</feature>
<sequence>MGSHSDDDLLSKSIQFKLDGLVQSCAFEKSVLQSVKINYEATGTSQIAERRRYYFTAKLISPSLVMSCVIRVPSQCSWRLDDVILERSVDGVTYETLVFSGDEITVKFDEEGSSKNGVSKLRKRLFEVDRAARTLRIGILDLEGTDSVAARIMGVNVVGFPRGANPTPSRLKVLLNTSFVLSYIDEFPLDRAETDTLCGVALINSRRHRQAAEIFLRAAGETELAAATYPKIAEEIYLWGEQVLLLAVCSFLECEQQLPEIIPTLVRTATFAKTRKKKLGLIPDVTYLDAKTALLYCQPALVDIVTSAIEHNESIVIRVAGAKVLEFMVEVLSTEIGEYLEPIVGCVLKSQKYLARVESAQSAVQTLSLVFGNILDSVCGMLPFVDNHILQDLFQSTLVPLVSIDDMDELGIGFDEEESLHSALAHSLRMVSVVVNALQGDVEIPTDLVLFLCYASRAPSRADRIPPQLRDTALICWDSVVKSLALAAKRVEASMFSKYLVLMKDLLEGLFEVTEQDYSQPDSMKSSQSSASSIVSGHRIRFEVASGEGDELRLHVTDTKALNRVLGMVVDCVSALEPCPMVADAYAVIDLYNSILTTIAELSRSIMLDVAHFEAGVSLAMLNSPNPSTESSSDRLNLEPVLATLEELWKAMWLVIRLIPRNIRGEVEQLRKMKEVFEFLVERLKVRSPPKGLLQLLIVIANGANHELNERINNREGLSMKGLLRTLIPWLPCAVHVELFELVGILATASARHLMPKDILGLLHGLATQTSVETQDRADLLLEHLASVLVSTSPIDGEAALSALREYEKERGEGFSSFSLPRSLEDNAHIESFYLHVLLASCFDRFSSLPDKSTGSTICSSDLRSQTSSLEEMIDYASLAVACLTAASKTGRHRKYVAALLGDIFGTCLMMHGHMDSRVRLAGLELFCASMDVLFVVSPTGDESDEPKVVDGVVRLGQVSCRRAEPVDRDMEEKGLGFLCHIASQTLASTQHADHTIQRACLDFLKEMFLGLALGRRSGASVIGLKDLEQIWDALTTLKKHTSSKPLSLLSLWVQCAVVNLLFYATVFGGGRASESKRWGLLAKFAESRVFDQAGKCMQSGVSEERSWGLLMTETYLRLRYMNGVGNRAPSLPPAIWKCIDVLREDWNDEVAVSAGSLRMFSVSETEERLNSKHPTEVHLWHPNLPVDLWNSESVDERVKPKSLDAFISGHRELIEMNEPTEDGELSSLEHSEGALSPGILVSPVMLSPRISPELVERIDVTPAHWPEGKPGYADDQYEAKDTGEAKLSSFPSADDMHSLTDDYSLVEEDNETTSASAQSRELETRAENVTSTLQNLQFGRSPPIEAHSDSSSFPSESLIEPELATSPSADRLKPADSDSKKGALKKKRSLTLSIATRPEEELIKMSQNLLNSKFADRRAGDPGTPRGGSELEDTDVSNETEN</sequence>
<gene>
    <name evidence="2" type="ORF">NDN08_007507</name>
</gene>
<accession>A0AAV8UXS2</accession>
<keyword evidence="3" id="KW-1185">Reference proteome</keyword>
<dbReference type="EMBL" id="JAMWBK010000002">
    <property type="protein sequence ID" value="KAJ8907395.1"/>
    <property type="molecule type" value="Genomic_DNA"/>
</dbReference>
<evidence type="ECO:0000313" key="2">
    <source>
        <dbReference type="EMBL" id="KAJ8907395.1"/>
    </source>
</evidence>
<organism evidence="2 3">
    <name type="scientific">Rhodosorus marinus</name>
    <dbReference type="NCBI Taxonomy" id="101924"/>
    <lineage>
        <taxon>Eukaryota</taxon>
        <taxon>Rhodophyta</taxon>
        <taxon>Stylonematophyceae</taxon>
        <taxon>Stylonematales</taxon>
        <taxon>Stylonemataceae</taxon>
        <taxon>Rhodosorus</taxon>
    </lineage>
</organism>
<feature type="compositionally biased region" description="Acidic residues" evidence="1">
    <location>
        <begin position="1431"/>
        <end position="1443"/>
    </location>
</feature>
<proteinExistence type="predicted"/>
<name>A0AAV8UXS2_9RHOD</name>
<dbReference type="Proteomes" id="UP001157974">
    <property type="component" value="Unassembled WGS sequence"/>
</dbReference>
<dbReference type="InterPro" id="IPR016024">
    <property type="entry name" value="ARM-type_fold"/>
</dbReference>
<evidence type="ECO:0008006" key="4">
    <source>
        <dbReference type="Google" id="ProtNLM"/>
    </source>
</evidence>
<evidence type="ECO:0000313" key="3">
    <source>
        <dbReference type="Proteomes" id="UP001157974"/>
    </source>
</evidence>
<dbReference type="SUPFAM" id="SSF48371">
    <property type="entry name" value="ARM repeat"/>
    <property type="match status" value="1"/>
</dbReference>
<reference evidence="2 3" key="1">
    <citation type="journal article" date="2023" name="Nat. Commun.">
        <title>Origin of minicircular mitochondrial genomes in red algae.</title>
        <authorList>
            <person name="Lee Y."/>
            <person name="Cho C.H."/>
            <person name="Lee Y.M."/>
            <person name="Park S.I."/>
            <person name="Yang J.H."/>
            <person name="West J.A."/>
            <person name="Bhattacharya D."/>
            <person name="Yoon H.S."/>
        </authorList>
    </citation>
    <scope>NUCLEOTIDE SEQUENCE [LARGE SCALE GENOMIC DNA]</scope>
    <source>
        <strain evidence="2 3">CCMP1338</strain>
        <tissue evidence="2">Whole cell</tissue>
    </source>
</reference>